<dbReference type="AlphaFoldDB" id="A0A1E4SD96"/>
<name>A0A1E4SD96_9ASCO</name>
<feature type="region of interest" description="Disordered" evidence="1">
    <location>
        <begin position="1"/>
        <end position="83"/>
    </location>
</feature>
<feature type="compositionally biased region" description="Basic and acidic residues" evidence="1">
    <location>
        <begin position="1"/>
        <end position="10"/>
    </location>
</feature>
<dbReference type="Proteomes" id="UP000094285">
    <property type="component" value="Unassembled WGS sequence"/>
</dbReference>
<proteinExistence type="predicted"/>
<dbReference type="GeneID" id="30981114"/>
<protein>
    <submittedName>
        <fullName evidence="2">Uncharacterized protein</fullName>
    </submittedName>
</protein>
<feature type="compositionally biased region" description="Basic and acidic residues" evidence="1">
    <location>
        <begin position="69"/>
        <end position="82"/>
    </location>
</feature>
<accession>A0A1E4SD96</accession>
<sequence length="879" mass="103127">MSSESSHNDDPSGTSQPGPAELLTKMEWASQSECPKDATTSSSSSGYLQLPPYILKNLTPVSPRRNKRKDTSPRPRFSEQRRQKLLRRSQMIDQRIADIKKQRSALLQLRIRAMNSNYESANRRKLGYLAEVRKNAQKFLRSNTSTSTHPSLGPVCAQKLSGYLKPKVSHSRLQFLRQILSLAHFYDSIWKVPYKTAIYLMSSKEKYFLEYLTFMNIPHYEENEVRTSKPFRPLLYAFLLINDFNSFLNDGYGHPGFNSNIDNDPTERFYHNFICVLLYKFADELIHDFRRMIDTQSSQIFNKTWKSYSFLFRIFRKFHFDNVNSILEQAIEIADKQAVIFTEDSNLQDRKKRLINEKHLLKSFKNKDELNDECLDFLSSLRSNLEVVKAENRPQKHKRIINSAQTIIYGGLLYKIPEITNFLASKWRLYWFQYYLLQQKWPSPIHMKSGRTSISLSITQDQKLLDVDQILESLGEPPVCLKYSICEEYTNRSYNHLICFLKDVIKDIIAFIHNFCPTTITTDIVDRYHQISNATVANHLQVLHSYFDWIITTLTGENRLDLLGIPEECCIILAECDQLSDFVFKQIVDKVINLEHVIHRRWFEKCSFDDFQHFQEFENIYTLINAKNFLSLRPTLLTNSPNFLFPEFYQWLRSFKKYNQLNISNYVPMIEASFSMPNIILQEHKEEAFAYYKQLFVDLIIEGKDSDFTAHELSGLFSNRLKSWNSHFTRIIEDNLMVLTVTTFYSCYGTVAYSHHLDPKGLKKALVNSKGDRWGAILRVIIEALEPHSIDPRFNDLRNYCDRSHALVGKLLRQKLSQLFASYKTEGYYTILIGNFPHFARQVDRAISESLRDILYVYRVYHPLLNWIHMDLGCPMPPR</sequence>
<dbReference type="EMBL" id="KV453915">
    <property type="protein sequence ID" value="ODV77453.1"/>
    <property type="molecule type" value="Genomic_DNA"/>
</dbReference>
<reference evidence="3" key="1">
    <citation type="submission" date="2016-05" db="EMBL/GenBank/DDBJ databases">
        <title>Comparative genomics of biotechnologically important yeasts.</title>
        <authorList>
            <consortium name="DOE Joint Genome Institute"/>
            <person name="Riley R."/>
            <person name="Haridas S."/>
            <person name="Wolfe K.H."/>
            <person name="Lopes M.R."/>
            <person name="Hittinger C.T."/>
            <person name="Goker M."/>
            <person name="Salamov A."/>
            <person name="Wisecaver J."/>
            <person name="Long T.M."/>
            <person name="Aerts A.L."/>
            <person name="Barry K."/>
            <person name="Choi C."/>
            <person name="Clum A."/>
            <person name="Coughlan A.Y."/>
            <person name="Deshpande S."/>
            <person name="Douglass A.P."/>
            <person name="Hanson S.J."/>
            <person name="Klenk H.-P."/>
            <person name="Labutti K."/>
            <person name="Lapidus A."/>
            <person name="Lindquist E."/>
            <person name="Lipzen A."/>
            <person name="Meier-Kolthoff J.P."/>
            <person name="Ohm R.A."/>
            <person name="Otillar R.P."/>
            <person name="Pangilinan J."/>
            <person name="Peng Y."/>
            <person name="Rokas A."/>
            <person name="Rosa C.A."/>
            <person name="Scheuner C."/>
            <person name="Sibirny A.A."/>
            <person name="Slot J.C."/>
            <person name="Stielow J.B."/>
            <person name="Sun H."/>
            <person name="Kurtzman C.P."/>
            <person name="Blackwell M."/>
            <person name="Grigoriev I.V."/>
            <person name="Jeffries T.W."/>
        </authorList>
    </citation>
    <scope>NUCLEOTIDE SEQUENCE [LARGE SCALE GENOMIC DNA]</scope>
    <source>
        <strain evidence="3">NRRL Y-17324</strain>
    </source>
</reference>
<organism evidence="2 3">
    <name type="scientific">Suhomyces tanzawaensis NRRL Y-17324</name>
    <dbReference type="NCBI Taxonomy" id="984487"/>
    <lineage>
        <taxon>Eukaryota</taxon>
        <taxon>Fungi</taxon>
        <taxon>Dikarya</taxon>
        <taxon>Ascomycota</taxon>
        <taxon>Saccharomycotina</taxon>
        <taxon>Pichiomycetes</taxon>
        <taxon>Debaryomycetaceae</taxon>
        <taxon>Suhomyces</taxon>
    </lineage>
</organism>
<evidence type="ECO:0000256" key="1">
    <source>
        <dbReference type="SAM" id="MobiDB-lite"/>
    </source>
</evidence>
<keyword evidence="3" id="KW-1185">Reference proteome</keyword>
<gene>
    <name evidence="2" type="ORF">CANTADRAFT_23574</name>
</gene>
<dbReference type="OrthoDB" id="4019088at2759"/>
<dbReference type="RefSeq" id="XP_020062575.1">
    <property type="nucleotide sequence ID" value="XM_020206977.1"/>
</dbReference>
<feature type="compositionally biased region" description="Polar residues" evidence="1">
    <location>
        <begin position="29"/>
        <end position="47"/>
    </location>
</feature>
<evidence type="ECO:0000313" key="2">
    <source>
        <dbReference type="EMBL" id="ODV77453.1"/>
    </source>
</evidence>
<evidence type="ECO:0000313" key="3">
    <source>
        <dbReference type="Proteomes" id="UP000094285"/>
    </source>
</evidence>